<evidence type="ECO:0000256" key="1">
    <source>
        <dbReference type="SAM" id="MobiDB-lite"/>
    </source>
</evidence>
<dbReference type="AlphaFoldDB" id="W0V4A7"/>
<evidence type="ECO:0000313" key="2">
    <source>
        <dbReference type="EMBL" id="CDG82097.1"/>
    </source>
</evidence>
<feature type="region of interest" description="Disordered" evidence="1">
    <location>
        <begin position="247"/>
        <end position="268"/>
    </location>
</feature>
<dbReference type="PATRIC" id="fig|1349767.4.peg.3148"/>
<dbReference type="RefSeq" id="WP_038490233.1">
    <property type="nucleotide sequence ID" value="NZ_BCTH01000068.1"/>
</dbReference>
<feature type="compositionally biased region" description="Pro residues" evidence="1">
    <location>
        <begin position="254"/>
        <end position="268"/>
    </location>
</feature>
<dbReference type="OrthoDB" id="6157808at2"/>
<dbReference type="EMBL" id="HG322949">
    <property type="protein sequence ID" value="CDG82097.1"/>
    <property type="molecule type" value="Genomic_DNA"/>
</dbReference>
<accession>W0V4A7</accession>
<evidence type="ECO:0000313" key="3">
    <source>
        <dbReference type="Proteomes" id="UP000027604"/>
    </source>
</evidence>
<gene>
    <name evidence="2" type="ORF">GJA_1446</name>
</gene>
<name>W0V4A7_9BURK</name>
<dbReference type="HOGENOM" id="CLU_1037377_0_0_4"/>
<proteinExistence type="predicted"/>
<dbReference type="KEGG" id="jag:GJA_1446"/>
<dbReference type="STRING" id="1349767.GJA_1446"/>
<organism evidence="2 3">
    <name type="scientific">Janthinobacterium agaricidamnosum NBRC 102515 = DSM 9628</name>
    <dbReference type="NCBI Taxonomy" id="1349767"/>
    <lineage>
        <taxon>Bacteria</taxon>
        <taxon>Pseudomonadati</taxon>
        <taxon>Pseudomonadota</taxon>
        <taxon>Betaproteobacteria</taxon>
        <taxon>Burkholderiales</taxon>
        <taxon>Oxalobacteraceae</taxon>
        <taxon>Janthinobacterium</taxon>
    </lineage>
</organism>
<dbReference type="Proteomes" id="UP000027604">
    <property type="component" value="Chromosome I"/>
</dbReference>
<protein>
    <submittedName>
        <fullName evidence="2">Uncharacterized protein</fullName>
    </submittedName>
</protein>
<reference evidence="2 3" key="1">
    <citation type="journal article" date="2015" name="Genome Announc.">
        <title>Genome Sequence of Mushroom Soft-Rot Pathogen Janthinobacterium agaricidamnosum.</title>
        <authorList>
            <person name="Graupner K."/>
            <person name="Lackner G."/>
            <person name="Hertweck C."/>
        </authorList>
    </citation>
    <scope>NUCLEOTIDE SEQUENCE [LARGE SCALE GENOMIC DNA]</scope>
    <source>
        <strain evidence="3">NBRC 102515 / DSM 9628</strain>
    </source>
</reference>
<keyword evidence="3" id="KW-1185">Reference proteome</keyword>
<sequence length="268" mass="28529">MANLNIISDNAANRGNISATSTAGALVPANLLDDGRSSLWRAANTLATLHLVFPSVELIGGVALPFCNLTAGAMIRVIGYGAAGQTVFDTGKVPACAYAPLDQFGRDRGASDFADGGGACASAWFEHALVRSLAIELADADNPDGYIEASRLFAGSYWSPHYNADDGAALSYIGMRHRKLLLRLEQLPPAERLRLKAALRGNRMARPVFVRLFPEAGHVLPGSRSQVLPLQPATRSGGFFYPSNIQEPLWQNQPVPPPASQSRPAPSP</sequence>